<sequence length="67" mass="7795">MFSETRIRVRERLDHGKIDSNAQQAIQIHPMKATNGFWMPMFGCKKQARSEQISSKNTLSLLIHPRK</sequence>
<name>A0A0N5ALR2_9BILA</name>
<accession>A0A0N5ALR2</accession>
<dbReference type="WBParaSite" id="SMUV_0000548901-mRNA-1">
    <property type="protein sequence ID" value="SMUV_0000548901-mRNA-1"/>
    <property type="gene ID" value="SMUV_0000548901"/>
</dbReference>
<dbReference type="AlphaFoldDB" id="A0A0N5ALR2"/>
<evidence type="ECO:0000313" key="2">
    <source>
        <dbReference type="WBParaSite" id="SMUV_0000548901-mRNA-1"/>
    </source>
</evidence>
<keyword evidence="1" id="KW-1185">Reference proteome</keyword>
<dbReference type="Proteomes" id="UP000046393">
    <property type="component" value="Unplaced"/>
</dbReference>
<proteinExistence type="predicted"/>
<evidence type="ECO:0000313" key="1">
    <source>
        <dbReference type="Proteomes" id="UP000046393"/>
    </source>
</evidence>
<reference evidence="2" key="1">
    <citation type="submission" date="2017-02" db="UniProtKB">
        <authorList>
            <consortium name="WormBaseParasite"/>
        </authorList>
    </citation>
    <scope>IDENTIFICATION</scope>
</reference>
<protein>
    <submittedName>
        <fullName evidence="2">Tyr recombinase domain-containing protein</fullName>
    </submittedName>
</protein>
<organism evidence="1 2">
    <name type="scientific">Syphacia muris</name>
    <dbReference type="NCBI Taxonomy" id="451379"/>
    <lineage>
        <taxon>Eukaryota</taxon>
        <taxon>Metazoa</taxon>
        <taxon>Ecdysozoa</taxon>
        <taxon>Nematoda</taxon>
        <taxon>Chromadorea</taxon>
        <taxon>Rhabditida</taxon>
        <taxon>Spirurina</taxon>
        <taxon>Oxyuridomorpha</taxon>
        <taxon>Oxyuroidea</taxon>
        <taxon>Oxyuridae</taxon>
        <taxon>Syphacia</taxon>
    </lineage>
</organism>